<evidence type="ECO:0000313" key="2">
    <source>
        <dbReference type="EMBL" id="KAF7267048.1"/>
    </source>
</evidence>
<feature type="compositionally biased region" description="Basic and acidic residues" evidence="1">
    <location>
        <begin position="122"/>
        <end position="132"/>
    </location>
</feature>
<sequence>MHNKIKDNRPHIKKPARTHIKERRPPCDVGPGERTASMKASPAAITPRTHAAPGRHRHRPTGGLRRKGSYPNRWQIRVQIELIVQRSAEQISIHLEHHFTVGEAKGTKTSGGSAEPPASRWTRVEKVGRRPEMDDDVGSGGIEASAGGRS</sequence>
<feature type="compositionally biased region" description="Basic and acidic residues" evidence="1">
    <location>
        <begin position="1"/>
        <end position="10"/>
    </location>
</feature>
<proteinExistence type="predicted"/>
<feature type="compositionally biased region" description="Basic residues" evidence="1">
    <location>
        <begin position="11"/>
        <end position="22"/>
    </location>
</feature>
<keyword evidence="3" id="KW-1185">Reference proteome</keyword>
<organism evidence="2 3">
    <name type="scientific">Rhynchophorus ferrugineus</name>
    <name type="common">Red palm weevil</name>
    <name type="synonym">Curculio ferrugineus</name>
    <dbReference type="NCBI Taxonomy" id="354439"/>
    <lineage>
        <taxon>Eukaryota</taxon>
        <taxon>Metazoa</taxon>
        <taxon>Ecdysozoa</taxon>
        <taxon>Arthropoda</taxon>
        <taxon>Hexapoda</taxon>
        <taxon>Insecta</taxon>
        <taxon>Pterygota</taxon>
        <taxon>Neoptera</taxon>
        <taxon>Endopterygota</taxon>
        <taxon>Coleoptera</taxon>
        <taxon>Polyphaga</taxon>
        <taxon>Cucujiformia</taxon>
        <taxon>Curculionidae</taxon>
        <taxon>Dryophthorinae</taxon>
        <taxon>Rhynchophorus</taxon>
    </lineage>
</organism>
<dbReference type="AlphaFoldDB" id="A0A834HT81"/>
<evidence type="ECO:0000256" key="1">
    <source>
        <dbReference type="SAM" id="MobiDB-lite"/>
    </source>
</evidence>
<name>A0A834HT81_RHYFE</name>
<reference evidence="2" key="1">
    <citation type="submission" date="2020-08" db="EMBL/GenBank/DDBJ databases">
        <title>Genome sequencing and assembly of the red palm weevil Rhynchophorus ferrugineus.</title>
        <authorList>
            <person name="Dias G.B."/>
            <person name="Bergman C.M."/>
            <person name="Manee M."/>
        </authorList>
    </citation>
    <scope>NUCLEOTIDE SEQUENCE</scope>
    <source>
        <strain evidence="2">AA-2017</strain>
        <tissue evidence="2">Whole larva</tissue>
    </source>
</reference>
<protein>
    <submittedName>
        <fullName evidence="2">Uncharacterized protein</fullName>
    </submittedName>
</protein>
<comment type="caution">
    <text evidence="2">The sequence shown here is derived from an EMBL/GenBank/DDBJ whole genome shotgun (WGS) entry which is preliminary data.</text>
</comment>
<feature type="region of interest" description="Disordered" evidence="1">
    <location>
        <begin position="1"/>
        <end position="69"/>
    </location>
</feature>
<feature type="compositionally biased region" description="Basic residues" evidence="1">
    <location>
        <begin position="53"/>
        <end position="68"/>
    </location>
</feature>
<gene>
    <name evidence="2" type="ORF">GWI33_019706</name>
</gene>
<dbReference type="EMBL" id="JAACXV010014474">
    <property type="protein sequence ID" value="KAF7267048.1"/>
    <property type="molecule type" value="Genomic_DNA"/>
</dbReference>
<accession>A0A834HT81</accession>
<feature type="region of interest" description="Disordered" evidence="1">
    <location>
        <begin position="102"/>
        <end position="150"/>
    </location>
</feature>
<dbReference type="Proteomes" id="UP000625711">
    <property type="component" value="Unassembled WGS sequence"/>
</dbReference>
<evidence type="ECO:0000313" key="3">
    <source>
        <dbReference type="Proteomes" id="UP000625711"/>
    </source>
</evidence>